<evidence type="ECO:0000256" key="3">
    <source>
        <dbReference type="ARBA" id="ARBA00022617"/>
    </source>
</evidence>
<keyword evidence="2" id="KW-0813">Transport</keyword>
<keyword evidence="12" id="KW-1185">Reference proteome</keyword>
<evidence type="ECO:0000313" key="11">
    <source>
        <dbReference type="EMBL" id="MCC8364222.1"/>
    </source>
</evidence>
<evidence type="ECO:0000256" key="7">
    <source>
        <dbReference type="ARBA" id="ARBA00023004"/>
    </source>
</evidence>
<keyword evidence="4 8" id="KW-0479">Metal-binding</keyword>
<feature type="signal peptide" evidence="9">
    <location>
        <begin position="1"/>
        <end position="24"/>
    </location>
</feature>
<dbReference type="InterPro" id="IPR050597">
    <property type="entry name" value="Cytochrome_c_Oxidase_Subunit"/>
</dbReference>
<dbReference type="PROSITE" id="PS51007">
    <property type="entry name" value="CYTC"/>
    <property type="match status" value="2"/>
</dbReference>
<accession>A0ABS8JKZ5</accession>
<feature type="domain" description="Cytochrome c" evidence="10">
    <location>
        <begin position="50"/>
        <end position="131"/>
    </location>
</feature>
<keyword evidence="7 8" id="KW-0408">Iron</keyword>
<keyword evidence="3 8" id="KW-0349">Heme</keyword>
<dbReference type="PIRSF" id="PIRSF000005">
    <property type="entry name" value="Cytochrome_c4"/>
    <property type="match status" value="1"/>
</dbReference>
<dbReference type="PANTHER" id="PTHR33751:SF9">
    <property type="entry name" value="CYTOCHROME C4"/>
    <property type="match status" value="1"/>
</dbReference>
<evidence type="ECO:0000256" key="4">
    <source>
        <dbReference type="ARBA" id="ARBA00022723"/>
    </source>
</evidence>
<dbReference type="Proteomes" id="UP001165293">
    <property type="component" value="Unassembled WGS sequence"/>
</dbReference>
<feature type="domain" description="Cytochrome c" evidence="10">
    <location>
        <begin position="151"/>
        <end position="245"/>
    </location>
</feature>
<proteinExistence type="predicted"/>
<evidence type="ECO:0000256" key="5">
    <source>
        <dbReference type="ARBA" id="ARBA00022764"/>
    </source>
</evidence>
<dbReference type="RefSeq" id="WP_230528020.1">
    <property type="nucleotide sequence ID" value="NZ_JAJGAK010000004.1"/>
</dbReference>
<dbReference type="InterPro" id="IPR024167">
    <property type="entry name" value="Cytochrome_c4-like"/>
</dbReference>
<gene>
    <name evidence="11" type="ORF">LK996_14185</name>
</gene>
<protein>
    <submittedName>
        <fullName evidence="11">Cytochrome c4</fullName>
    </submittedName>
</protein>
<reference evidence="11" key="1">
    <citation type="submission" date="2021-10" db="EMBL/GenBank/DDBJ databases">
        <authorList>
            <person name="Lyu M."/>
            <person name="Wang X."/>
            <person name="Meng X."/>
            <person name="Xu K."/>
        </authorList>
    </citation>
    <scope>NUCLEOTIDE SEQUENCE</scope>
    <source>
        <strain evidence="11">A6</strain>
    </source>
</reference>
<evidence type="ECO:0000256" key="6">
    <source>
        <dbReference type="ARBA" id="ARBA00022982"/>
    </source>
</evidence>
<organism evidence="11 12">
    <name type="scientific">Noviluteimonas lactosilytica</name>
    <dbReference type="NCBI Taxonomy" id="2888523"/>
    <lineage>
        <taxon>Bacteria</taxon>
        <taxon>Pseudomonadati</taxon>
        <taxon>Pseudomonadota</taxon>
        <taxon>Gammaproteobacteria</taxon>
        <taxon>Lysobacterales</taxon>
        <taxon>Lysobacteraceae</taxon>
        <taxon>Noviluteimonas</taxon>
    </lineage>
</organism>
<comment type="caution">
    <text evidence="11">The sequence shown here is derived from an EMBL/GenBank/DDBJ whole genome shotgun (WGS) entry which is preliminary data.</text>
</comment>
<evidence type="ECO:0000256" key="9">
    <source>
        <dbReference type="SAM" id="SignalP"/>
    </source>
</evidence>
<evidence type="ECO:0000256" key="2">
    <source>
        <dbReference type="ARBA" id="ARBA00022448"/>
    </source>
</evidence>
<keyword evidence="9" id="KW-0732">Signal</keyword>
<feature type="chain" id="PRO_5046269110" evidence="9">
    <location>
        <begin position="25"/>
        <end position="255"/>
    </location>
</feature>
<dbReference type="InterPro" id="IPR036909">
    <property type="entry name" value="Cyt_c-like_dom_sf"/>
</dbReference>
<dbReference type="InterPro" id="IPR009056">
    <property type="entry name" value="Cyt_c-like_dom"/>
</dbReference>
<dbReference type="Gene3D" id="1.10.760.10">
    <property type="entry name" value="Cytochrome c-like domain"/>
    <property type="match status" value="2"/>
</dbReference>
<keyword evidence="5" id="KW-0574">Periplasm</keyword>
<name>A0ABS8JKZ5_9GAMM</name>
<keyword evidence="6" id="KW-0249">Electron transport</keyword>
<dbReference type="Pfam" id="PF00034">
    <property type="entry name" value="Cytochrom_C"/>
    <property type="match status" value="2"/>
</dbReference>
<evidence type="ECO:0000313" key="12">
    <source>
        <dbReference type="Proteomes" id="UP001165293"/>
    </source>
</evidence>
<dbReference type="EMBL" id="JAJGAK010000004">
    <property type="protein sequence ID" value="MCC8364222.1"/>
    <property type="molecule type" value="Genomic_DNA"/>
</dbReference>
<sequence length="255" mass="26726">MRHARVLGYAGLAAAFAVAAVAFAQSTVTPVAPDAQVETKPLVEAKPVWGDAKKGATLAGTCAACHGLDGNPTDPQYPRLAGMPERYIAHQLALFKSGERNTGMAAVMKPFADPLSAQDMRDLGAHFATQKAGAGVADDTPIATGPNAGMKFYEVGERLFRQGDVARGIPACMACHGPSGAGNPGPAYPAIAGQQSAYVQRRLEEYRTGTTTAKEPHLFNVMAAVAKPLTDEEIQSLASYVQGLHHRSDDVAAQQ</sequence>
<evidence type="ECO:0000256" key="8">
    <source>
        <dbReference type="PROSITE-ProRule" id="PRU00433"/>
    </source>
</evidence>
<dbReference type="SUPFAM" id="SSF46626">
    <property type="entry name" value="Cytochrome c"/>
    <property type="match status" value="2"/>
</dbReference>
<comment type="subcellular location">
    <subcellularLocation>
        <location evidence="1">Periplasm</location>
    </subcellularLocation>
</comment>
<evidence type="ECO:0000259" key="10">
    <source>
        <dbReference type="PROSITE" id="PS51007"/>
    </source>
</evidence>
<evidence type="ECO:0000256" key="1">
    <source>
        <dbReference type="ARBA" id="ARBA00004418"/>
    </source>
</evidence>
<dbReference type="PANTHER" id="PTHR33751">
    <property type="entry name" value="CBB3-TYPE CYTOCHROME C OXIDASE SUBUNIT FIXP"/>
    <property type="match status" value="1"/>
</dbReference>